<protein>
    <recommendedName>
        <fullName evidence="5">Acetylornithine aminotransferase</fullName>
        <shortName evidence="5">ACOAT</shortName>
        <ecNumber evidence="5">2.6.1.11</ecNumber>
    </recommendedName>
</protein>
<dbReference type="InterPro" id="IPR005814">
    <property type="entry name" value="Aminotrans_3"/>
</dbReference>
<feature type="binding site" evidence="5">
    <location>
        <position position="272"/>
    </location>
    <ligand>
        <name>pyridoxal 5'-phosphate</name>
        <dbReference type="ChEBI" id="CHEBI:597326"/>
    </ligand>
</feature>
<dbReference type="NCBIfam" id="TIGR00707">
    <property type="entry name" value="argD"/>
    <property type="match status" value="1"/>
</dbReference>
<keyword evidence="5" id="KW-0055">Arginine biosynthesis</keyword>
<dbReference type="SUPFAM" id="SSF53383">
    <property type="entry name" value="PLP-dependent transferases"/>
    <property type="match status" value="1"/>
</dbReference>
<feature type="binding site" evidence="5">
    <location>
        <position position="271"/>
    </location>
    <ligand>
        <name>N(2)-acetyl-L-ornithine</name>
        <dbReference type="ChEBI" id="CHEBI:57805"/>
    </ligand>
</feature>
<evidence type="ECO:0000256" key="3">
    <source>
        <dbReference type="ARBA" id="ARBA00022679"/>
    </source>
</evidence>
<keyword evidence="2 5" id="KW-0028">Amino-acid biosynthesis</keyword>
<feature type="binding site" evidence="5">
    <location>
        <position position="129"/>
    </location>
    <ligand>
        <name>pyridoxal 5'-phosphate</name>
        <dbReference type="ChEBI" id="CHEBI:597326"/>
    </ligand>
</feature>
<keyword evidence="5" id="KW-0963">Cytoplasm</keyword>
<dbReference type="PIRSF" id="PIRSF000521">
    <property type="entry name" value="Transaminase_4ab_Lys_Orn"/>
    <property type="match status" value="1"/>
</dbReference>
<dbReference type="InterPro" id="IPR049704">
    <property type="entry name" value="Aminotrans_3_PPA_site"/>
</dbReference>
<feature type="modified residue" description="N6-(pyridoxal phosphate)lysine" evidence="5">
    <location>
        <position position="243"/>
    </location>
</feature>
<accession>A0ABW0YPT6</accession>
<keyword evidence="7" id="KW-1185">Reference proteome</keyword>
<comment type="catalytic activity">
    <reaction evidence="5">
        <text>N(2)-acetyl-L-ornithine + 2-oxoglutarate = N-acetyl-L-glutamate 5-semialdehyde + L-glutamate</text>
        <dbReference type="Rhea" id="RHEA:18049"/>
        <dbReference type="ChEBI" id="CHEBI:16810"/>
        <dbReference type="ChEBI" id="CHEBI:29123"/>
        <dbReference type="ChEBI" id="CHEBI:29985"/>
        <dbReference type="ChEBI" id="CHEBI:57805"/>
        <dbReference type="EC" id="2.6.1.11"/>
    </reaction>
</comment>
<keyword evidence="4 5" id="KW-0663">Pyridoxal phosphate</keyword>
<sequence length="386" mass="41555">MEMIQETKTSLFPTYKRWEIAFEKAEGCHITAGNGKVYLDFMAGIGVVNVGHGNPNVIAAVEKQLSKGWHGSNLFHFEIQEKVASLLTKHSAGDLVFFCNSGAEANEAAIKLARKHTQRTKILSFKQSFHGRTYGTMAATGQDKIHEGFGPMLDGFTYLPYNDLAAVEREMDKETAAVILEIVQGEGGVVPGEDAFLHGVQKLAQEHGALLIVDEVQTGIGRTGKLFAYEHANLSPDIVTAAKGLGNGFPVGAIIGKEKLKDAFGPGSHGSTFGGNPLAMAAAEATLLEVLNDGFLQETEEKGEYLFSLLKEEVGRIPGVKAIRGRGLMAGIECEKEAAPYILKLQEKGVLCIPAGTHVIRLLPPLTMTKDQLLQGVEAIKNVISE</sequence>
<dbReference type="Proteomes" id="UP001596142">
    <property type="component" value="Unassembled WGS sequence"/>
</dbReference>
<dbReference type="RefSeq" id="WP_385939697.1">
    <property type="nucleotide sequence ID" value="NZ_JBHSOZ010000003.1"/>
</dbReference>
<gene>
    <name evidence="5" type="primary">argD</name>
    <name evidence="6" type="ORF">ACFPU1_07020</name>
</gene>
<comment type="miscellaneous">
    <text evidence="5">May also have succinyldiaminopimelate aminotransferase activity, thus carrying out the corresponding step in lysine biosynthesis.</text>
</comment>
<evidence type="ECO:0000256" key="2">
    <source>
        <dbReference type="ARBA" id="ARBA00022605"/>
    </source>
</evidence>
<evidence type="ECO:0000313" key="6">
    <source>
        <dbReference type="EMBL" id="MFC5712528.1"/>
    </source>
</evidence>
<keyword evidence="3 5" id="KW-0808">Transferase</keyword>
<dbReference type="InterPro" id="IPR050103">
    <property type="entry name" value="Class-III_PLP-dep_AT"/>
</dbReference>
<comment type="subunit">
    <text evidence="5">Homodimer.</text>
</comment>
<keyword evidence="1 5" id="KW-0032">Aminotransferase</keyword>
<comment type="cofactor">
    <cofactor evidence="5">
        <name>pyridoxal 5'-phosphate</name>
        <dbReference type="ChEBI" id="CHEBI:597326"/>
    </cofactor>
    <text evidence="5">Binds 1 pyridoxal phosphate per subunit.</text>
</comment>
<dbReference type="InterPro" id="IPR015424">
    <property type="entry name" value="PyrdxlP-dep_Trfase"/>
</dbReference>
<dbReference type="PANTHER" id="PTHR11986:SF79">
    <property type="entry name" value="ACETYLORNITHINE AMINOTRANSFERASE, MITOCHONDRIAL"/>
    <property type="match status" value="1"/>
</dbReference>
<feature type="binding site" evidence="5">
    <location>
        <begin position="214"/>
        <end position="217"/>
    </location>
    <ligand>
        <name>pyridoxal 5'-phosphate</name>
        <dbReference type="ChEBI" id="CHEBI:597326"/>
    </ligand>
</feature>
<comment type="pathway">
    <text evidence="5">Amino-acid biosynthesis; L-arginine biosynthesis; N(2)-acetyl-L-ornithine from L-glutamate: step 4/4.</text>
</comment>
<dbReference type="CDD" id="cd00610">
    <property type="entry name" value="OAT_like"/>
    <property type="match status" value="1"/>
</dbReference>
<dbReference type="PROSITE" id="PS00600">
    <property type="entry name" value="AA_TRANSFER_CLASS_3"/>
    <property type="match status" value="1"/>
</dbReference>
<reference evidence="7" key="1">
    <citation type="journal article" date="2019" name="Int. J. Syst. Evol. Microbiol.">
        <title>The Global Catalogue of Microorganisms (GCM) 10K type strain sequencing project: providing services to taxonomists for standard genome sequencing and annotation.</title>
        <authorList>
            <consortium name="The Broad Institute Genomics Platform"/>
            <consortium name="The Broad Institute Genome Sequencing Center for Infectious Disease"/>
            <person name="Wu L."/>
            <person name="Ma J."/>
        </authorList>
    </citation>
    <scope>NUCLEOTIDE SEQUENCE [LARGE SCALE GENOMIC DNA]</scope>
    <source>
        <strain evidence="7">CECT 7184</strain>
    </source>
</reference>
<evidence type="ECO:0000256" key="5">
    <source>
        <dbReference type="HAMAP-Rule" id="MF_01107"/>
    </source>
</evidence>
<dbReference type="InterPro" id="IPR015421">
    <property type="entry name" value="PyrdxlP-dep_Trfase_major"/>
</dbReference>
<dbReference type="Gene3D" id="3.90.1150.10">
    <property type="entry name" value="Aspartate Aminotransferase, domain 1"/>
    <property type="match status" value="1"/>
</dbReference>
<dbReference type="GO" id="GO:0003992">
    <property type="term" value="F:N2-acetyl-L-ornithine:2-oxoglutarate 5-aminotransferase activity"/>
    <property type="evidence" value="ECO:0007669"/>
    <property type="project" value="UniProtKB-EC"/>
</dbReference>
<dbReference type="Gene3D" id="3.40.640.10">
    <property type="entry name" value="Type I PLP-dependent aspartate aminotransferase-like (Major domain)"/>
    <property type="match status" value="1"/>
</dbReference>
<dbReference type="InterPro" id="IPR015422">
    <property type="entry name" value="PyrdxlP-dep_Trfase_small"/>
</dbReference>
<organism evidence="6 7">
    <name type="scientific">Thalassorhabdus alkalitolerans</name>
    <dbReference type="NCBI Taxonomy" id="2282697"/>
    <lineage>
        <taxon>Bacteria</taxon>
        <taxon>Bacillati</taxon>
        <taxon>Bacillota</taxon>
        <taxon>Bacilli</taxon>
        <taxon>Bacillales</taxon>
        <taxon>Bacillaceae</taxon>
        <taxon>Thalassorhabdus</taxon>
    </lineage>
</organism>
<comment type="similarity">
    <text evidence="5">Belongs to the class-III pyridoxal-phosphate-dependent aminotransferase family. ArgD subfamily.</text>
</comment>
<evidence type="ECO:0000313" key="7">
    <source>
        <dbReference type="Proteomes" id="UP001596142"/>
    </source>
</evidence>
<dbReference type="EMBL" id="JBHSOZ010000003">
    <property type="protein sequence ID" value="MFC5712528.1"/>
    <property type="molecule type" value="Genomic_DNA"/>
</dbReference>
<comment type="subcellular location">
    <subcellularLocation>
        <location evidence="5">Cytoplasm</location>
    </subcellularLocation>
</comment>
<feature type="binding site" evidence="5">
    <location>
        <position position="132"/>
    </location>
    <ligand>
        <name>N(2)-acetyl-L-ornithine</name>
        <dbReference type="ChEBI" id="CHEBI:57805"/>
    </ligand>
</feature>
<dbReference type="HAMAP" id="MF_01107">
    <property type="entry name" value="ArgD_aminotrans_3"/>
    <property type="match status" value="1"/>
</dbReference>
<dbReference type="PANTHER" id="PTHR11986">
    <property type="entry name" value="AMINOTRANSFERASE CLASS III"/>
    <property type="match status" value="1"/>
</dbReference>
<comment type="caution">
    <text evidence="6">The sequence shown here is derived from an EMBL/GenBank/DDBJ whole genome shotgun (WGS) entry which is preliminary data.</text>
</comment>
<dbReference type="Pfam" id="PF00202">
    <property type="entry name" value="Aminotran_3"/>
    <property type="match status" value="1"/>
</dbReference>
<evidence type="ECO:0000256" key="1">
    <source>
        <dbReference type="ARBA" id="ARBA00022576"/>
    </source>
</evidence>
<feature type="binding site" evidence="5">
    <location>
        <begin position="102"/>
        <end position="103"/>
    </location>
    <ligand>
        <name>pyridoxal 5'-phosphate</name>
        <dbReference type="ChEBI" id="CHEBI:597326"/>
    </ligand>
</feature>
<proteinExistence type="inferred from homology"/>
<dbReference type="NCBIfam" id="NF002325">
    <property type="entry name" value="PRK01278.1"/>
    <property type="match status" value="1"/>
</dbReference>
<name>A0ABW0YPT6_9BACI</name>
<evidence type="ECO:0000256" key="4">
    <source>
        <dbReference type="ARBA" id="ARBA00022898"/>
    </source>
</evidence>
<dbReference type="InterPro" id="IPR004636">
    <property type="entry name" value="AcOrn/SuccOrn_fam"/>
</dbReference>
<dbReference type="NCBIfam" id="NF002797">
    <property type="entry name" value="PRK02936.1"/>
    <property type="match status" value="1"/>
</dbReference>
<dbReference type="EC" id="2.6.1.11" evidence="5"/>